<dbReference type="SUPFAM" id="SSF50037">
    <property type="entry name" value="C-terminal domain of transcriptional repressors"/>
    <property type="match status" value="1"/>
</dbReference>
<dbReference type="Gene3D" id="2.30.30.90">
    <property type="match status" value="1"/>
</dbReference>
<keyword evidence="1" id="KW-0408">Iron</keyword>
<dbReference type="InterPro" id="IPR052713">
    <property type="entry name" value="FeoA"/>
</dbReference>
<dbReference type="EMBL" id="JAUDCK010000002">
    <property type="protein sequence ID" value="MDM8194930.1"/>
    <property type="molecule type" value="Genomic_DNA"/>
</dbReference>
<dbReference type="PANTHER" id="PTHR42954">
    <property type="entry name" value="FE(2+) TRANSPORT PROTEIN A"/>
    <property type="match status" value="1"/>
</dbReference>
<evidence type="ECO:0000259" key="2">
    <source>
        <dbReference type="SMART" id="SM00899"/>
    </source>
</evidence>
<gene>
    <name evidence="3" type="ORF">QUV98_01220</name>
</gene>
<keyword evidence="4" id="KW-1185">Reference proteome</keyword>
<reference evidence="3 4" key="2">
    <citation type="submission" date="2023-06" db="EMBL/GenBank/DDBJ databases">
        <authorList>
            <person name="Zeman M."/>
            <person name="Kubasova T."/>
            <person name="Jahodarova E."/>
            <person name="Nykrynova M."/>
            <person name="Rychlik I."/>
        </authorList>
    </citation>
    <scope>NUCLEOTIDE SEQUENCE [LARGE SCALE GENOMIC DNA]</scope>
    <source>
        <strain evidence="3 4">ET341</strain>
    </source>
</reference>
<comment type="caution">
    <text evidence="3">The sequence shown here is derived from an EMBL/GenBank/DDBJ whole genome shotgun (WGS) entry which is preliminary data.</text>
</comment>
<dbReference type="InterPro" id="IPR007167">
    <property type="entry name" value="Fe-transptr_FeoA-like"/>
</dbReference>
<sequence>MTLDQMSPQTLVQIVSVNGKGLLRRRLLEMGLTPHTLVKIRKVAPMGDPIEVYLRSYVLTLRKEDAALIEVRVVDDE</sequence>
<accession>A0ABT7UFK5</accession>
<proteinExistence type="predicted"/>
<evidence type="ECO:0000256" key="1">
    <source>
        <dbReference type="ARBA" id="ARBA00023004"/>
    </source>
</evidence>
<dbReference type="InterPro" id="IPR008988">
    <property type="entry name" value="Transcriptional_repressor_C"/>
</dbReference>
<protein>
    <submittedName>
        <fullName evidence="3">Ferrous iron transport protein A</fullName>
    </submittedName>
</protein>
<name>A0ABT7UFK5_9FIRM</name>
<evidence type="ECO:0000313" key="3">
    <source>
        <dbReference type="EMBL" id="MDM8194930.1"/>
    </source>
</evidence>
<organism evidence="3 4">
    <name type="scientific">Massilimicrobiota timonensis</name>
    <dbReference type="NCBI Taxonomy" id="1776392"/>
    <lineage>
        <taxon>Bacteria</taxon>
        <taxon>Bacillati</taxon>
        <taxon>Bacillota</taxon>
        <taxon>Erysipelotrichia</taxon>
        <taxon>Erysipelotrichales</taxon>
        <taxon>Erysipelotrichaceae</taxon>
        <taxon>Massilimicrobiota</taxon>
    </lineage>
</organism>
<dbReference type="InterPro" id="IPR038157">
    <property type="entry name" value="FeoA_core_dom"/>
</dbReference>
<dbReference type="SMART" id="SM00899">
    <property type="entry name" value="FeoA"/>
    <property type="match status" value="1"/>
</dbReference>
<dbReference type="PANTHER" id="PTHR42954:SF2">
    <property type="entry name" value="FE(2+) TRANSPORT PROTEIN A"/>
    <property type="match status" value="1"/>
</dbReference>
<reference evidence="4" key="1">
    <citation type="submission" date="2023-06" db="EMBL/GenBank/DDBJ databases">
        <title>Identification and characterization of horizontal gene transfer across gut microbiota members of farm animals based on homology search.</title>
        <authorList>
            <person name="Zeman M."/>
            <person name="Kubasova T."/>
            <person name="Jahodarova E."/>
            <person name="Nykrynova M."/>
            <person name="Rychlik I."/>
        </authorList>
    </citation>
    <scope>NUCLEOTIDE SEQUENCE [LARGE SCALE GENOMIC DNA]</scope>
    <source>
        <strain evidence="4">ET341</strain>
    </source>
</reference>
<dbReference type="Proteomes" id="UP001529275">
    <property type="component" value="Unassembled WGS sequence"/>
</dbReference>
<dbReference type="RefSeq" id="WP_087242734.1">
    <property type="nucleotide sequence ID" value="NZ_JAUDCK010000002.1"/>
</dbReference>
<evidence type="ECO:0000313" key="4">
    <source>
        <dbReference type="Proteomes" id="UP001529275"/>
    </source>
</evidence>
<dbReference type="Pfam" id="PF04023">
    <property type="entry name" value="FeoA"/>
    <property type="match status" value="1"/>
</dbReference>
<feature type="domain" description="Ferrous iron transporter FeoA-like" evidence="2">
    <location>
        <begin position="1"/>
        <end position="73"/>
    </location>
</feature>